<evidence type="ECO:0000313" key="2">
    <source>
        <dbReference type="Proteomes" id="UP000634647"/>
    </source>
</evidence>
<name>A0AAN4UQK9_9RHOB</name>
<reference evidence="1" key="1">
    <citation type="journal article" date="2014" name="Int. J. Syst. Evol. Microbiol.">
        <title>Complete genome sequence of Corynebacterium casei LMG S-19264T (=DSM 44701T), isolated from a smear-ripened cheese.</title>
        <authorList>
            <consortium name="US DOE Joint Genome Institute (JGI-PGF)"/>
            <person name="Walter F."/>
            <person name="Albersmeier A."/>
            <person name="Kalinowski J."/>
            <person name="Ruckert C."/>
        </authorList>
    </citation>
    <scope>NUCLEOTIDE SEQUENCE</scope>
    <source>
        <strain evidence="1">CGMCC 1.10859</strain>
    </source>
</reference>
<dbReference type="AlphaFoldDB" id="A0AAN4UQK9"/>
<evidence type="ECO:0000313" key="1">
    <source>
        <dbReference type="EMBL" id="GHE00916.1"/>
    </source>
</evidence>
<dbReference type="Proteomes" id="UP000634647">
    <property type="component" value="Unassembled WGS sequence"/>
</dbReference>
<proteinExistence type="predicted"/>
<accession>A0AAN4UQK9</accession>
<gene>
    <name evidence="1" type="ORF">GCM10008024_14460</name>
</gene>
<sequence length="120" mass="12610">MPAAGSGIASQNPSFERISGPVSWAPTMTGALDQTSAAASRLSPDLGKFWLRVELGSIMASHHRFVATTMCCYSNPGRGCTIVPISGLDIETVRSVASEQVLSSLLLFDIVKPGCGNELI</sequence>
<protein>
    <submittedName>
        <fullName evidence="1">Uncharacterized protein</fullName>
    </submittedName>
</protein>
<dbReference type="EMBL" id="BNAB01000005">
    <property type="protein sequence ID" value="GHE00916.1"/>
    <property type="molecule type" value="Genomic_DNA"/>
</dbReference>
<comment type="caution">
    <text evidence="1">The sequence shown here is derived from an EMBL/GenBank/DDBJ whole genome shotgun (WGS) entry which is preliminary data.</text>
</comment>
<organism evidence="1 2">
    <name type="scientific">Allgaiera indica</name>
    <dbReference type="NCBI Taxonomy" id="765699"/>
    <lineage>
        <taxon>Bacteria</taxon>
        <taxon>Pseudomonadati</taxon>
        <taxon>Pseudomonadota</taxon>
        <taxon>Alphaproteobacteria</taxon>
        <taxon>Rhodobacterales</taxon>
        <taxon>Paracoccaceae</taxon>
        <taxon>Allgaiera</taxon>
    </lineage>
</organism>
<reference evidence="1" key="2">
    <citation type="submission" date="2023-06" db="EMBL/GenBank/DDBJ databases">
        <authorList>
            <person name="Sun Q."/>
            <person name="Zhou Y."/>
        </authorList>
    </citation>
    <scope>NUCLEOTIDE SEQUENCE</scope>
    <source>
        <strain evidence="1">CGMCC 1.10859</strain>
    </source>
</reference>